<feature type="region of interest" description="Disordered" evidence="1">
    <location>
        <begin position="1"/>
        <end position="40"/>
    </location>
</feature>
<feature type="compositionally biased region" description="Polar residues" evidence="1">
    <location>
        <begin position="135"/>
        <end position="156"/>
    </location>
</feature>
<evidence type="ECO:0000256" key="1">
    <source>
        <dbReference type="SAM" id="MobiDB-lite"/>
    </source>
</evidence>
<dbReference type="AlphaFoldDB" id="A0A8T1S1P6"/>
<reference evidence="2 3" key="1">
    <citation type="journal article" date="2020" name="G3 (Bethesda)">
        <title>Draft Genome of the Common Snapping Turtle, Chelydra serpentina, a Model for Phenotypic Plasticity in Reptiles.</title>
        <authorList>
            <person name="Das D."/>
            <person name="Singh S.K."/>
            <person name="Bierstedt J."/>
            <person name="Erickson A."/>
            <person name="Galli G.L.J."/>
            <person name="Crossley D.A. 2nd"/>
            <person name="Rhen T."/>
        </authorList>
    </citation>
    <scope>NUCLEOTIDE SEQUENCE [LARGE SCALE GENOMIC DNA]</scope>
    <source>
        <strain evidence="2">KW</strain>
    </source>
</reference>
<feature type="region of interest" description="Disordered" evidence="1">
    <location>
        <begin position="97"/>
        <end position="157"/>
    </location>
</feature>
<accession>A0A8T1S1P6</accession>
<evidence type="ECO:0000313" key="3">
    <source>
        <dbReference type="Proteomes" id="UP000765507"/>
    </source>
</evidence>
<comment type="caution">
    <text evidence="2">The sequence shown here is derived from an EMBL/GenBank/DDBJ whole genome shotgun (WGS) entry which is preliminary data.</text>
</comment>
<proteinExistence type="predicted"/>
<organism evidence="2 3">
    <name type="scientific">Chelydra serpentina</name>
    <name type="common">Snapping turtle</name>
    <name type="synonym">Testudo serpentina</name>
    <dbReference type="NCBI Taxonomy" id="8475"/>
    <lineage>
        <taxon>Eukaryota</taxon>
        <taxon>Metazoa</taxon>
        <taxon>Chordata</taxon>
        <taxon>Craniata</taxon>
        <taxon>Vertebrata</taxon>
        <taxon>Euteleostomi</taxon>
        <taxon>Archelosauria</taxon>
        <taxon>Testudinata</taxon>
        <taxon>Testudines</taxon>
        <taxon>Cryptodira</taxon>
        <taxon>Durocryptodira</taxon>
        <taxon>Americhelydia</taxon>
        <taxon>Chelydroidea</taxon>
        <taxon>Chelydridae</taxon>
        <taxon>Chelydra</taxon>
    </lineage>
</organism>
<gene>
    <name evidence="2" type="ORF">G0U57_002302</name>
</gene>
<name>A0A8T1S1P6_CHESE</name>
<dbReference type="OrthoDB" id="10419470at2759"/>
<sequence>MFRKKTLQVAPEPEGSSCYLPQEQSGPSVPAGGEGAPGRARRWKCPAFWRRKPAPGAGAEVGEAAARPKWSWPRMRLGRQDPAQEGSQAGWLWGLLCGKHRPQKPSPDSQQEASPCLVTEDLPASPGQEVEDPCPSTSISARSPWDSSTAWDSGSSEADGCCCFVPGEEPGWAQGG</sequence>
<protein>
    <submittedName>
        <fullName evidence="2">Uncharacterized protein</fullName>
    </submittedName>
</protein>
<dbReference type="EMBL" id="JAHGAV010001288">
    <property type="protein sequence ID" value="KAG6922473.1"/>
    <property type="molecule type" value="Genomic_DNA"/>
</dbReference>
<evidence type="ECO:0000313" key="2">
    <source>
        <dbReference type="EMBL" id="KAG6922473.1"/>
    </source>
</evidence>
<keyword evidence="3" id="KW-1185">Reference proteome</keyword>
<dbReference type="Proteomes" id="UP000765507">
    <property type="component" value="Unassembled WGS sequence"/>
</dbReference>